<feature type="region of interest" description="Disordered" evidence="1">
    <location>
        <begin position="186"/>
        <end position="210"/>
    </location>
</feature>
<dbReference type="Proteomes" id="UP000051952">
    <property type="component" value="Unassembled WGS sequence"/>
</dbReference>
<proteinExistence type="predicted"/>
<protein>
    <submittedName>
        <fullName evidence="2">Uncharacterized protein</fullName>
    </submittedName>
</protein>
<evidence type="ECO:0000313" key="2">
    <source>
        <dbReference type="EMBL" id="CUG87463.1"/>
    </source>
</evidence>
<name>A0A0S4J7S8_BODSA</name>
<sequence length="408" mass="43643">MKRSTPSTSPAVAQPPAAAAAAASATTSQLLQQKYPSVSLKDLPILERFLEYATSVMEGDDRKFIAESGLPVAAMTFAALGHFFDDAELISVLEPSAQSQLIDEIRPPPGRLVTWTDFMTILQIVADAVHPTIPNESLALELVCRRALDTLRALDNASRMATVVVGGAQPPQKSLGFDEETLPHAASSIGLRSRHQSASEPREESETRVPVADARANAALKTTIAQSSEQRKRGATAADKSTALSLDTDGVSTSYRPHGLSELTSSVNAFLEETRRKALRELPSATPPSHATVYHRITQDVIDKLAPVAPRPCKVKALKISFQSDDETAAQLVTALSELINNLSITGSAVVSDSTSREASDDATAGNSAARETLWRVIRACGVVLFSNSPSVAQEELAFQVFLRAFSQ</sequence>
<organism evidence="2 3">
    <name type="scientific">Bodo saltans</name>
    <name type="common">Flagellated protozoan</name>
    <dbReference type="NCBI Taxonomy" id="75058"/>
    <lineage>
        <taxon>Eukaryota</taxon>
        <taxon>Discoba</taxon>
        <taxon>Euglenozoa</taxon>
        <taxon>Kinetoplastea</taxon>
        <taxon>Metakinetoplastina</taxon>
        <taxon>Eubodonida</taxon>
        <taxon>Bodonidae</taxon>
        <taxon>Bodo</taxon>
    </lineage>
</organism>
<dbReference type="EMBL" id="CYKH01001528">
    <property type="protein sequence ID" value="CUG87463.1"/>
    <property type="molecule type" value="Genomic_DNA"/>
</dbReference>
<evidence type="ECO:0000256" key="1">
    <source>
        <dbReference type="SAM" id="MobiDB-lite"/>
    </source>
</evidence>
<accession>A0A0S4J7S8</accession>
<dbReference type="AlphaFoldDB" id="A0A0S4J7S8"/>
<evidence type="ECO:0000313" key="3">
    <source>
        <dbReference type="Proteomes" id="UP000051952"/>
    </source>
</evidence>
<reference evidence="3" key="1">
    <citation type="submission" date="2015-09" db="EMBL/GenBank/DDBJ databases">
        <authorList>
            <consortium name="Pathogen Informatics"/>
        </authorList>
    </citation>
    <scope>NUCLEOTIDE SEQUENCE [LARGE SCALE GENOMIC DNA]</scope>
    <source>
        <strain evidence="3">Lake Konstanz</strain>
    </source>
</reference>
<keyword evidence="3" id="KW-1185">Reference proteome</keyword>
<dbReference type="VEuPathDB" id="TriTrypDB:BSAL_10250"/>
<gene>
    <name evidence="2" type="ORF">BSAL_10250</name>
</gene>
<feature type="region of interest" description="Disordered" evidence="1">
    <location>
        <begin position="222"/>
        <end position="241"/>
    </location>
</feature>